<dbReference type="SUPFAM" id="SSF53335">
    <property type="entry name" value="S-adenosyl-L-methionine-dependent methyltransferases"/>
    <property type="match status" value="1"/>
</dbReference>
<protein>
    <submittedName>
        <fullName evidence="4">Class I SAM-dependent methyltransferase</fullName>
    </submittedName>
</protein>
<dbReference type="Gene3D" id="3.40.50.150">
    <property type="entry name" value="Vaccinia Virus protein VP39"/>
    <property type="match status" value="1"/>
</dbReference>
<dbReference type="RefSeq" id="WP_345725915.1">
    <property type="nucleotide sequence ID" value="NZ_BAAAYN010000001.1"/>
</dbReference>
<dbReference type="PANTHER" id="PTHR44942:SF4">
    <property type="entry name" value="METHYLTRANSFERASE TYPE 11 DOMAIN-CONTAINING PROTEIN"/>
    <property type="match status" value="1"/>
</dbReference>
<dbReference type="InterPro" id="IPR029063">
    <property type="entry name" value="SAM-dependent_MTases_sf"/>
</dbReference>
<gene>
    <name evidence="4" type="ORF">GCM10020369_01290</name>
</gene>
<dbReference type="EMBL" id="BAAAYN010000001">
    <property type="protein sequence ID" value="GAA3381831.1"/>
    <property type="molecule type" value="Genomic_DNA"/>
</dbReference>
<dbReference type="GO" id="GO:0032259">
    <property type="term" value="P:methylation"/>
    <property type="evidence" value="ECO:0007669"/>
    <property type="project" value="UniProtKB-KW"/>
</dbReference>
<feature type="domain" description="Methyltransferase" evidence="3">
    <location>
        <begin position="48"/>
        <end position="139"/>
    </location>
</feature>
<dbReference type="InterPro" id="IPR051052">
    <property type="entry name" value="Diverse_substrate_MTase"/>
</dbReference>
<organism evidence="4 5">
    <name type="scientific">Cryptosporangium minutisporangium</name>
    <dbReference type="NCBI Taxonomy" id="113569"/>
    <lineage>
        <taxon>Bacteria</taxon>
        <taxon>Bacillati</taxon>
        <taxon>Actinomycetota</taxon>
        <taxon>Actinomycetes</taxon>
        <taxon>Cryptosporangiales</taxon>
        <taxon>Cryptosporangiaceae</taxon>
        <taxon>Cryptosporangium</taxon>
    </lineage>
</organism>
<keyword evidence="2" id="KW-0808">Transferase</keyword>
<evidence type="ECO:0000313" key="5">
    <source>
        <dbReference type="Proteomes" id="UP001501676"/>
    </source>
</evidence>
<dbReference type="Pfam" id="PF13649">
    <property type="entry name" value="Methyltransf_25"/>
    <property type="match status" value="1"/>
</dbReference>
<dbReference type="CDD" id="cd02440">
    <property type="entry name" value="AdoMet_MTases"/>
    <property type="match status" value="1"/>
</dbReference>
<evidence type="ECO:0000256" key="1">
    <source>
        <dbReference type="ARBA" id="ARBA00022603"/>
    </source>
</evidence>
<reference evidence="5" key="1">
    <citation type="journal article" date="2019" name="Int. J. Syst. Evol. Microbiol.">
        <title>The Global Catalogue of Microorganisms (GCM) 10K type strain sequencing project: providing services to taxonomists for standard genome sequencing and annotation.</title>
        <authorList>
            <consortium name="The Broad Institute Genomics Platform"/>
            <consortium name="The Broad Institute Genome Sequencing Center for Infectious Disease"/>
            <person name="Wu L."/>
            <person name="Ma J."/>
        </authorList>
    </citation>
    <scope>NUCLEOTIDE SEQUENCE [LARGE SCALE GENOMIC DNA]</scope>
    <source>
        <strain evidence="5">JCM 9458</strain>
    </source>
</reference>
<accession>A0ABP6SPS8</accession>
<evidence type="ECO:0000313" key="4">
    <source>
        <dbReference type="EMBL" id="GAA3381831.1"/>
    </source>
</evidence>
<keyword evidence="5" id="KW-1185">Reference proteome</keyword>
<dbReference type="InterPro" id="IPR041698">
    <property type="entry name" value="Methyltransf_25"/>
</dbReference>
<evidence type="ECO:0000259" key="3">
    <source>
        <dbReference type="Pfam" id="PF13649"/>
    </source>
</evidence>
<dbReference type="Proteomes" id="UP001501676">
    <property type="component" value="Unassembled WGS sequence"/>
</dbReference>
<dbReference type="PANTHER" id="PTHR44942">
    <property type="entry name" value="METHYLTRANSF_11 DOMAIN-CONTAINING PROTEIN"/>
    <property type="match status" value="1"/>
</dbReference>
<dbReference type="GO" id="GO:0008168">
    <property type="term" value="F:methyltransferase activity"/>
    <property type="evidence" value="ECO:0007669"/>
    <property type="project" value="UniProtKB-KW"/>
</dbReference>
<evidence type="ECO:0000256" key="2">
    <source>
        <dbReference type="ARBA" id="ARBA00022679"/>
    </source>
</evidence>
<name>A0ABP6SPS8_9ACTN</name>
<comment type="caution">
    <text evidence="4">The sequence shown here is derived from an EMBL/GenBank/DDBJ whole genome shotgun (WGS) entry which is preliminary data.</text>
</comment>
<sequence>MTGDGWEWDETLYAGSAPHYVVGRMPYPPGLAEVIGEALGLDGTGRLLDVGCGPGSLTLLLAPLFEAAVGVDADPGMLLEASRRARDLGITTVEWVRARAEDLSDDLGSFRVATFAQSFHWMDRSVVARRVRGLLTPDGTWIHVGATTHRGAEGADPLPHPRPPWDRIDALVARYLGPVRRAGRSTLPGGTRGSEEEILRQAGFTGPTRIEVGTAPVVDRSVDEIMAAVFSLSGSTPHLFAAELPAFEADLRRLLIRTSDDGWFSETPHGISVLLWRP</sequence>
<keyword evidence="1 4" id="KW-0489">Methyltransferase</keyword>
<proteinExistence type="predicted"/>